<keyword evidence="3" id="KW-1185">Reference proteome</keyword>
<dbReference type="EMBL" id="BLBS01000039">
    <property type="protein sequence ID" value="GET89951.1"/>
    <property type="molecule type" value="Genomic_DNA"/>
</dbReference>
<accession>A0A640KL23</accession>
<dbReference type="InterPro" id="IPR058917">
    <property type="entry name" value="RESC6_dom"/>
</dbReference>
<name>A0A640KL23_LEITA</name>
<evidence type="ECO:0000313" key="3">
    <source>
        <dbReference type="Proteomes" id="UP000419144"/>
    </source>
</evidence>
<dbReference type="CDD" id="cd23734">
    <property type="entry name" value="RESC4"/>
    <property type="match status" value="1"/>
</dbReference>
<gene>
    <name evidence="2" type="ORF">LtaPh_2803500</name>
</gene>
<dbReference type="VEuPathDB" id="TriTrypDB:LtaPh_2803500"/>
<protein>
    <recommendedName>
        <fullName evidence="1">RNA-editing substrate-binding complex 6 protein domain-containing protein</fullName>
    </recommendedName>
</protein>
<dbReference type="OrthoDB" id="246783at2759"/>
<organism evidence="2 3">
    <name type="scientific">Leishmania tarentolae</name>
    <name type="common">Sauroleishmania tarentolae</name>
    <dbReference type="NCBI Taxonomy" id="5689"/>
    <lineage>
        <taxon>Eukaryota</taxon>
        <taxon>Discoba</taxon>
        <taxon>Euglenozoa</taxon>
        <taxon>Kinetoplastea</taxon>
        <taxon>Metakinetoplastina</taxon>
        <taxon>Trypanosomatida</taxon>
        <taxon>Trypanosomatidae</taxon>
        <taxon>Leishmaniinae</taxon>
        <taxon>Leishmania</taxon>
        <taxon>lizard Leishmania</taxon>
    </lineage>
</organism>
<dbReference type="AlphaFoldDB" id="A0A640KL23"/>
<dbReference type="Proteomes" id="UP000419144">
    <property type="component" value="Unassembled WGS sequence"/>
</dbReference>
<evidence type="ECO:0000313" key="2">
    <source>
        <dbReference type="EMBL" id="GET89951.1"/>
    </source>
</evidence>
<sequence length="1152" mass="124017">MSAVVTQLVRRLTVPAVAASLMKEELCLALAAVAQLRPSLSTATGGGTSASPLSTETLARRSLRLLPRCTPQEVRMIANGAHALEWFSSPSLLVTEALARTLYRHTVNAGQSAIEAKSAATHKVRLGDILAVVQLASEAQRYFDATIFLLATQHAVKVGAQSTSMSAAVAEEFVAVICGYAGEADGAAAVERLAALLEASPTFASNSPGLAVLKACMRDRPLKVADKWAVSYARWAQRRRSILEHVRTTGDAAAPTDAAEGVARTPIQLLKARYDAWQVVLALLAEEEEVSDHRLQRALEAAGVCHIQDPVTLSTLDRTVALRVASSTLPNAVLISYENRVYAQAHYYPQALAALKQRDADTSSAVAGASAVASFSSQPTAEALQRVPVIRRVYKDTVAGAVVAEKDLFQITTVIDMSSADEVAMAACVFARVKEVPTSLLILLPRQLMSLTVEGVVALVRASRHDRRGALSTVLQECLRTSAHLQECILSAPTELLVELAEALSRPVSRWTSPSDEMRALEEQVVDMVIAHVLPQAEQMPLSTLLLVMTIGGFHLARTDDLVQAVCNRLADHLVAAVTPPSIILCVEVLAALHSGDSRQERLLDVLGDATAAHFSPLLESTISADASCLAGLVRFATTQVKYGSPEMAAVGTGLVQRVRQGGWDALPPEMLVAAALFALDSSALISSTASLELPHAVVVHLVEAQRLPSMMTVDLAIALVQLMELMPTVDAENAQALVSHVLRVASGLSPVEVARLLALRHRSSTAAATPSVEVEAVHYSTVSRHVLALPPDTFTSLCLVAAQPAFDTVLANLLVDMLPLMADSLSAHQLSQCVFGLGEMADAGQRLSHQVMTEALSDYVVDNIELFTSGRDIAALLHGFAKLQCTKRNLYSVFSTQLLRRPIIATLEFRSISLLFFAFGSARFVNKDLMDILSRTFVVHVDSLAAPDVLMSLRGLSRMNLLNATFYRKVGRRAIELIDEFPLQAQCDLLHAYGAVEEAHPKLAATLSKRIAAAVESLPSVSVATDVLTSLWLMGADMVMDEDIRTIIDYVVQHASQLTGPDIMKLCSIALNQNWKQPQLLHGMAARAIELQEKQQLEPTAARAVLDTLSSQLVFHHAARVHLSQLARTVSKEMVLLSGEEQEQLNLITSH</sequence>
<feature type="domain" description="RNA-editing substrate-binding complex 6 protein" evidence="1">
    <location>
        <begin position="869"/>
        <end position="1019"/>
    </location>
</feature>
<evidence type="ECO:0000259" key="1">
    <source>
        <dbReference type="Pfam" id="PF26188"/>
    </source>
</evidence>
<comment type="caution">
    <text evidence="2">The sequence shown here is derived from an EMBL/GenBank/DDBJ whole genome shotgun (WGS) entry which is preliminary data.</text>
</comment>
<reference evidence="2" key="1">
    <citation type="submission" date="2019-11" db="EMBL/GenBank/DDBJ databases">
        <title>Leishmania tarentolae CDS.</title>
        <authorList>
            <person name="Goto Y."/>
            <person name="Yamagishi J."/>
        </authorList>
    </citation>
    <scope>NUCLEOTIDE SEQUENCE [LARGE SCALE GENOMIC DNA]</scope>
    <source>
        <strain evidence="2">Parrot Tar II</strain>
    </source>
</reference>
<proteinExistence type="predicted"/>
<dbReference type="Pfam" id="PF26188">
    <property type="entry name" value="RESC6"/>
    <property type="match status" value="1"/>
</dbReference>